<dbReference type="Pfam" id="PF00892">
    <property type="entry name" value="EamA"/>
    <property type="match status" value="2"/>
</dbReference>
<dbReference type="SUPFAM" id="SSF103481">
    <property type="entry name" value="Multidrug resistance efflux transporter EmrE"/>
    <property type="match status" value="2"/>
</dbReference>
<dbReference type="Proteomes" id="UP000183975">
    <property type="component" value="Unassembled WGS sequence"/>
</dbReference>
<keyword evidence="10" id="KW-1185">Reference proteome</keyword>
<evidence type="ECO:0000313" key="10">
    <source>
        <dbReference type="Proteomes" id="UP000183975"/>
    </source>
</evidence>
<dbReference type="OrthoDB" id="9804865at2"/>
<evidence type="ECO:0000256" key="1">
    <source>
        <dbReference type="ARBA" id="ARBA00004651"/>
    </source>
</evidence>
<organism evidence="9 10">
    <name type="scientific">Anaerotignum lactatifermentans DSM 14214</name>
    <dbReference type="NCBI Taxonomy" id="1121323"/>
    <lineage>
        <taxon>Bacteria</taxon>
        <taxon>Bacillati</taxon>
        <taxon>Bacillota</taxon>
        <taxon>Clostridia</taxon>
        <taxon>Lachnospirales</taxon>
        <taxon>Anaerotignaceae</taxon>
        <taxon>Anaerotignum</taxon>
    </lineage>
</organism>
<dbReference type="PANTHER" id="PTHR42920:SF5">
    <property type="entry name" value="EAMA DOMAIN-CONTAINING PROTEIN"/>
    <property type="match status" value="1"/>
</dbReference>
<feature type="transmembrane region" description="Helical" evidence="7">
    <location>
        <begin position="265"/>
        <end position="283"/>
    </location>
</feature>
<evidence type="ECO:0000256" key="2">
    <source>
        <dbReference type="ARBA" id="ARBA00007362"/>
    </source>
</evidence>
<feature type="transmembrane region" description="Helical" evidence="7">
    <location>
        <begin position="71"/>
        <end position="87"/>
    </location>
</feature>
<gene>
    <name evidence="9" type="ORF">SAMN02745138_02704</name>
</gene>
<evidence type="ECO:0000256" key="5">
    <source>
        <dbReference type="ARBA" id="ARBA00022989"/>
    </source>
</evidence>
<keyword evidence="6 7" id="KW-0472">Membrane</keyword>
<evidence type="ECO:0000256" key="6">
    <source>
        <dbReference type="ARBA" id="ARBA00023136"/>
    </source>
</evidence>
<dbReference type="GO" id="GO:0005886">
    <property type="term" value="C:plasma membrane"/>
    <property type="evidence" value="ECO:0007669"/>
    <property type="project" value="UniProtKB-SubCell"/>
</dbReference>
<dbReference type="RefSeq" id="WP_072852635.1">
    <property type="nucleotide sequence ID" value="NZ_FRAH01000059.1"/>
</dbReference>
<feature type="transmembrane region" description="Helical" evidence="7">
    <location>
        <begin position="38"/>
        <end position="59"/>
    </location>
</feature>
<dbReference type="EMBL" id="FRAH01000059">
    <property type="protein sequence ID" value="SHL00195.1"/>
    <property type="molecule type" value="Genomic_DNA"/>
</dbReference>
<reference evidence="9 10" key="1">
    <citation type="submission" date="2016-11" db="EMBL/GenBank/DDBJ databases">
        <authorList>
            <person name="Jaros S."/>
            <person name="Januszkiewicz K."/>
            <person name="Wedrychowicz H."/>
        </authorList>
    </citation>
    <scope>NUCLEOTIDE SEQUENCE [LARGE SCALE GENOMIC DNA]</scope>
    <source>
        <strain evidence="9 10">DSM 14214</strain>
    </source>
</reference>
<feature type="transmembrane region" description="Helical" evidence="7">
    <location>
        <begin position="239"/>
        <end position="259"/>
    </location>
</feature>
<dbReference type="InterPro" id="IPR051258">
    <property type="entry name" value="Diverse_Substrate_Transporter"/>
</dbReference>
<dbReference type="AlphaFoldDB" id="A0A1M6X318"/>
<keyword evidence="4 7" id="KW-0812">Transmembrane</keyword>
<comment type="similarity">
    <text evidence="2">Belongs to the EamA transporter family.</text>
</comment>
<dbReference type="InterPro" id="IPR037185">
    <property type="entry name" value="EmrE-like"/>
</dbReference>
<keyword evidence="5 7" id="KW-1133">Transmembrane helix</keyword>
<proteinExistence type="inferred from homology"/>
<comment type="subcellular location">
    <subcellularLocation>
        <location evidence="1">Cell membrane</location>
        <topology evidence="1">Multi-pass membrane protein</topology>
    </subcellularLocation>
</comment>
<dbReference type="PANTHER" id="PTHR42920">
    <property type="entry name" value="OS03G0707200 PROTEIN-RELATED"/>
    <property type="match status" value="1"/>
</dbReference>
<evidence type="ECO:0000256" key="3">
    <source>
        <dbReference type="ARBA" id="ARBA00022475"/>
    </source>
</evidence>
<feature type="domain" description="EamA" evidence="8">
    <location>
        <begin position="10"/>
        <end position="139"/>
    </location>
</feature>
<evidence type="ECO:0000256" key="7">
    <source>
        <dbReference type="SAM" id="Phobius"/>
    </source>
</evidence>
<dbReference type="InterPro" id="IPR000620">
    <property type="entry name" value="EamA_dom"/>
</dbReference>
<evidence type="ECO:0000256" key="4">
    <source>
        <dbReference type="ARBA" id="ARBA00022692"/>
    </source>
</evidence>
<feature type="transmembrane region" description="Helical" evidence="7">
    <location>
        <begin position="12"/>
        <end position="32"/>
    </location>
</feature>
<name>A0A1M6X318_9FIRM</name>
<feature type="transmembrane region" description="Helical" evidence="7">
    <location>
        <begin position="182"/>
        <end position="201"/>
    </location>
</feature>
<accession>A0A1M6X318</accession>
<evidence type="ECO:0000313" key="9">
    <source>
        <dbReference type="EMBL" id="SHL00195.1"/>
    </source>
</evidence>
<feature type="transmembrane region" description="Helical" evidence="7">
    <location>
        <begin position="152"/>
        <end position="170"/>
    </location>
</feature>
<feature type="transmembrane region" description="Helical" evidence="7">
    <location>
        <begin position="99"/>
        <end position="116"/>
    </location>
</feature>
<feature type="domain" description="EamA" evidence="8">
    <location>
        <begin position="149"/>
        <end position="280"/>
    </location>
</feature>
<feature type="transmembrane region" description="Helical" evidence="7">
    <location>
        <begin position="207"/>
        <end position="227"/>
    </location>
</feature>
<sequence>MSAKQQSILANLGLLLAAAIWGGGFLAGKFALAEYEPFTILAFRFLGSALCLGLIFCRSLRHTTKNVAKKGMLLGILQFVGLSVQLAGLDRTTPGKQSFLIASYVMFVPFLSCFLLRKRINGRELLAALLTLAGIGCISLNESLTIGLGEGLSVGFAFLFALQIVLVSIFARNEDPIRLSFFQFLSAGLLAAVTALLTDGIPQSCSLLTLGSLLYLIVPNTVLAFTIQNVAQRYTSETATAILLSLESMFGFLFSVWFLKEPVTAKVVLGCILIFAAVLLSKIDAAQFLKKHNVGIPTPKQP</sequence>
<protein>
    <submittedName>
        <fullName evidence="9">Permease of the drug/metabolite transporter (DMT) superfamily</fullName>
    </submittedName>
</protein>
<feature type="transmembrane region" description="Helical" evidence="7">
    <location>
        <begin position="125"/>
        <end position="146"/>
    </location>
</feature>
<keyword evidence="3" id="KW-1003">Cell membrane</keyword>
<evidence type="ECO:0000259" key="8">
    <source>
        <dbReference type="Pfam" id="PF00892"/>
    </source>
</evidence>